<proteinExistence type="predicted"/>
<dbReference type="Gene3D" id="1.25.40.10">
    <property type="entry name" value="Tetratricopeptide repeat domain"/>
    <property type="match status" value="1"/>
</dbReference>
<protein>
    <recommendedName>
        <fullName evidence="3">Tetratricopeptide repeat protein</fullName>
    </recommendedName>
</protein>
<evidence type="ECO:0008006" key="3">
    <source>
        <dbReference type="Google" id="ProtNLM"/>
    </source>
</evidence>
<dbReference type="Proteomes" id="UP000789595">
    <property type="component" value="Unassembled WGS sequence"/>
</dbReference>
<gene>
    <name evidence="1" type="ORF">PECAL_1P19650</name>
</gene>
<name>A0A8J2SD64_9STRA</name>
<dbReference type="PANTHER" id="PTHR46082:SF6">
    <property type="entry name" value="AAA+ ATPASE DOMAIN-CONTAINING PROTEIN-RELATED"/>
    <property type="match status" value="1"/>
</dbReference>
<dbReference type="AlphaFoldDB" id="A0A8J2SD64"/>
<evidence type="ECO:0000313" key="2">
    <source>
        <dbReference type="Proteomes" id="UP000789595"/>
    </source>
</evidence>
<comment type="caution">
    <text evidence="1">The sequence shown here is derived from an EMBL/GenBank/DDBJ whole genome shotgun (WGS) entry which is preliminary data.</text>
</comment>
<dbReference type="EMBL" id="CAKKNE010000001">
    <property type="protein sequence ID" value="CAH0365521.1"/>
    <property type="molecule type" value="Genomic_DNA"/>
</dbReference>
<accession>A0A8J2SD64</accession>
<reference evidence="1" key="1">
    <citation type="submission" date="2021-11" db="EMBL/GenBank/DDBJ databases">
        <authorList>
            <consortium name="Genoscope - CEA"/>
            <person name="William W."/>
        </authorList>
    </citation>
    <scope>NUCLEOTIDE SEQUENCE</scope>
</reference>
<organism evidence="1 2">
    <name type="scientific">Pelagomonas calceolata</name>
    <dbReference type="NCBI Taxonomy" id="35677"/>
    <lineage>
        <taxon>Eukaryota</taxon>
        <taxon>Sar</taxon>
        <taxon>Stramenopiles</taxon>
        <taxon>Ochrophyta</taxon>
        <taxon>Pelagophyceae</taxon>
        <taxon>Pelagomonadales</taxon>
        <taxon>Pelagomonadaceae</taxon>
        <taxon>Pelagomonas</taxon>
    </lineage>
</organism>
<keyword evidence="2" id="KW-1185">Reference proteome</keyword>
<sequence>MFVVQSNLANTYERLGRDDQALDLRRDVYSGRLRLLGEEHKSTLLSANNYAFGLVFLERFEEAKSLMRKTIPVALRVLKDDDDLTLMMRSNYAEALYKADDATLDDLREAVTTLEDTERIARRVLGGAHPTAVDIDRTLKHARAALRAREDTPSGA</sequence>
<evidence type="ECO:0000313" key="1">
    <source>
        <dbReference type="EMBL" id="CAH0365521.1"/>
    </source>
</evidence>
<dbReference type="InterPro" id="IPR053137">
    <property type="entry name" value="NLR-like"/>
</dbReference>
<dbReference type="InterPro" id="IPR011990">
    <property type="entry name" value="TPR-like_helical_dom_sf"/>
</dbReference>
<dbReference type="Pfam" id="PF13424">
    <property type="entry name" value="TPR_12"/>
    <property type="match status" value="1"/>
</dbReference>
<dbReference type="PANTHER" id="PTHR46082">
    <property type="entry name" value="ATP/GTP-BINDING PROTEIN-RELATED"/>
    <property type="match status" value="1"/>
</dbReference>
<dbReference type="OrthoDB" id="3038484at2759"/>